<dbReference type="Gene3D" id="3.30.40.10">
    <property type="entry name" value="Zinc/RING finger domain, C3HC4 (zinc finger)"/>
    <property type="match status" value="1"/>
</dbReference>
<name>A0A6P5GVZ1_ANACO</name>
<dbReference type="GO" id="GO:0000123">
    <property type="term" value="C:histone acetyltransferase complex"/>
    <property type="evidence" value="ECO:0007669"/>
    <property type="project" value="TreeGrafter"/>
</dbReference>
<dbReference type="OrthoDB" id="899at2759"/>
<dbReference type="SUPFAM" id="SSF57850">
    <property type="entry name" value="RING/U-box"/>
    <property type="match status" value="1"/>
</dbReference>
<dbReference type="InterPro" id="IPR013083">
    <property type="entry name" value="Znf_RING/FYVE/PHD"/>
</dbReference>
<dbReference type="GO" id="GO:0045944">
    <property type="term" value="P:positive regulation of transcription by RNA polymerase II"/>
    <property type="evidence" value="ECO:0007669"/>
    <property type="project" value="TreeGrafter"/>
</dbReference>
<evidence type="ECO:0000256" key="3">
    <source>
        <dbReference type="ARBA" id="ARBA00022679"/>
    </source>
</evidence>
<evidence type="ECO:0000256" key="2">
    <source>
        <dbReference type="ARBA" id="ARBA00013184"/>
    </source>
</evidence>
<proteinExistence type="predicted"/>
<evidence type="ECO:0000313" key="19">
    <source>
        <dbReference type="RefSeq" id="XP_020109755.1"/>
    </source>
</evidence>
<evidence type="ECO:0000259" key="16">
    <source>
        <dbReference type="PROSITE" id="PS50135"/>
    </source>
</evidence>
<evidence type="ECO:0000256" key="1">
    <source>
        <dbReference type="ARBA" id="ARBA00004123"/>
    </source>
</evidence>
<dbReference type="GO" id="GO:0005667">
    <property type="term" value="C:transcription regulator complex"/>
    <property type="evidence" value="ECO:0007669"/>
    <property type="project" value="TreeGrafter"/>
</dbReference>
<dbReference type="PROSITE" id="PS51727">
    <property type="entry name" value="CBP_P300_HAT"/>
    <property type="match status" value="1"/>
</dbReference>
<keyword evidence="18" id="KW-1185">Reference proteome</keyword>
<keyword evidence="13" id="KW-0175">Coiled coil</keyword>
<dbReference type="InterPro" id="IPR013178">
    <property type="entry name" value="Histone_AcTrfase_Rtt109/CBP"/>
</dbReference>
<feature type="domain" description="TAZ-type" evidence="15">
    <location>
        <begin position="293"/>
        <end position="374"/>
    </location>
</feature>
<reference evidence="18" key="1">
    <citation type="journal article" date="2015" name="Nat. Genet.">
        <title>The pineapple genome and the evolution of CAM photosynthesis.</title>
        <authorList>
            <person name="Ming R."/>
            <person name="VanBuren R."/>
            <person name="Wai C.M."/>
            <person name="Tang H."/>
            <person name="Schatz M.C."/>
            <person name="Bowers J.E."/>
            <person name="Lyons E."/>
            <person name="Wang M.L."/>
            <person name="Chen J."/>
            <person name="Biggers E."/>
            <person name="Zhang J."/>
            <person name="Huang L."/>
            <person name="Zhang L."/>
            <person name="Miao W."/>
            <person name="Zhang J."/>
            <person name="Ye Z."/>
            <person name="Miao C."/>
            <person name="Lin Z."/>
            <person name="Wang H."/>
            <person name="Zhou H."/>
            <person name="Yim W.C."/>
            <person name="Priest H.D."/>
            <person name="Zheng C."/>
            <person name="Woodhouse M."/>
            <person name="Edger P.P."/>
            <person name="Guyot R."/>
            <person name="Guo H.B."/>
            <person name="Guo H."/>
            <person name="Zheng G."/>
            <person name="Singh R."/>
            <person name="Sharma A."/>
            <person name="Min X."/>
            <person name="Zheng Y."/>
            <person name="Lee H."/>
            <person name="Gurtowski J."/>
            <person name="Sedlazeck F.J."/>
            <person name="Harkess A."/>
            <person name="McKain M.R."/>
            <person name="Liao Z."/>
            <person name="Fang J."/>
            <person name="Liu J."/>
            <person name="Zhang X."/>
            <person name="Zhang Q."/>
            <person name="Hu W."/>
            <person name="Qin Y."/>
            <person name="Wang K."/>
            <person name="Chen L.Y."/>
            <person name="Shirley N."/>
            <person name="Lin Y.R."/>
            <person name="Liu L.Y."/>
            <person name="Hernandez A.G."/>
            <person name="Wright C.L."/>
            <person name="Bulone V."/>
            <person name="Tuskan G.A."/>
            <person name="Heath K."/>
            <person name="Zee F."/>
            <person name="Moore P.H."/>
            <person name="Sunkar R."/>
            <person name="Leebens-Mack J.H."/>
            <person name="Mockler T."/>
            <person name="Bennetzen J.L."/>
            <person name="Freeling M."/>
            <person name="Sankoff D."/>
            <person name="Paterson A.H."/>
            <person name="Zhu X."/>
            <person name="Yang X."/>
            <person name="Smith J.A."/>
            <person name="Cushman J.C."/>
            <person name="Paull R.E."/>
            <person name="Yu Q."/>
        </authorList>
    </citation>
    <scope>NUCLEOTIDE SEQUENCE [LARGE SCALE GENOMIC DNA]</scope>
    <source>
        <strain evidence="18">cv. F153</strain>
    </source>
</reference>
<dbReference type="InterPro" id="IPR000197">
    <property type="entry name" value="Znf_TAZ"/>
</dbReference>
<feature type="compositionally biased region" description="Low complexity" evidence="14">
    <location>
        <begin position="415"/>
        <end position="425"/>
    </location>
</feature>
<evidence type="ECO:0000256" key="14">
    <source>
        <dbReference type="SAM" id="MobiDB-lite"/>
    </source>
</evidence>
<dbReference type="SMART" id="SM01250">
    <property type="entry name" value="KAT11"/>
    <property type="match status" value="1"/>
</dbReference>
<dbReference type="Pfam" id="PF08214">
    <property type="entry name" value="HAT_KAT11"/>
    <property type="match status" value="1"/>
</dbReference>
<dbReference type="InterPro" id="IPR000433">
    <property type="entry name" value="Znf_ZZ"/>
</dbReference>
<dbReference type="Pfam" id="PF02135">
    <property type="entry name" value="zf-TAZ"/>
    <property type="match status" value="2"/>
</dbReference>
<accession>A0A6P5GVZ1</accession>
<dbReference type="InterPro" id="IPR043145">
    <property type="entry name" value="Znf_ZZ_sf"/>
</dbReference>
<dbReference type="SMART" id="SM00551">
    <property type="entry name" value="ZnF_TAZ"/>
    <property type="match status" value="2"/>
</dbReference>
<evidence type="ECO:0000256" key="10">
    <source>
        <dbReference type="ARBA" id="ARBA00023242"/>
    </source>
</evidence>
<keyword evidence="8" id="KW-0805">Transcription regulation</keyword>
<dbReference type="GO" id="GO:0005634">
    <property type="term" value="C:nucleus"/>
    <property type="evidence" value="ECO:0007669"/>
    <property type="project" value="UniProtKB-SubCell"/>
</dbReference>
<evidence type="ECO:0000256" key="12">
    <source>
        <dbReference type="PROSITE-ProRule" id="PRU00228"/>
    </source>
</evidence>
<gene>
    <name evidence="19" type="primary">LOC109725096</name>
</gene>
<evidence type="ECO:0000256" key="9">
    <source>
        <dbReference type="ARBA" id="ARBA00023163"/>
    </source>
</evidence>
<feature type="region of interest" description="Disordered" evidence="14">
    <location>
        <begin position="403"/>
        <end position="428"/>
    </location>
</feature>
<dbReference type="Proteomes" id="UP000515123">
    <property type="component" value="Linkage group 19"/>
</dbReference>
<dbReference type="PANTHER" id="PTHR13808">
    <property type="entry name" value="CBP/P300-RELATED"/>
    <property type="match status" value="1"/>
</dbReference>
<keyword evidence="5 12" id="KW-0863">Zinc-finger</keyword>
<comment type="subcellular location">
    <subcellularLocation>
        <location evidence="1">Nucleus</location>
    </subcellularLocation>
</comment>
<dbReference type="SUPFAM" id="SSF57933">
    <property type="entry name" value="TAZ domain"/>
    <property type="match status" value="2"/>
</dbReference>
<feature type="coiled-coil region" evidence="13">
    <location>
        <begin position="451"/>
        <end position="488"/>
    </location>
</feature>
<dbReference type="GeneID" id="109725096"/>
<dbReference type="GO" id="GO:0004402">
    <property type="term" value="F:histone acetyltransferase activity"/>
    <property type="evidence" value="ECO:0007669"/>
    <property type="project" value="InterPro"/>
</dbReference>
<evidence type="ECO:0000256" key="7">
    <source>
        <dbReference type="ARBA" id="ARBA00022853"/>
    </source>
</evidence>
<dbReference type="GO" id="GO:0031490">
    <property type="term" value="F:chromatin DNA binding"/>
    <property type="evidence" value="ECO:0007669"/>
    <property type="project" value="TreeGrafter"/>
</dbReference>
<dbReference type="Gene3D" id="3.30.60.90">
    <property type="match status" value="1"/>
</dbReference>
<evidence type="ECO:0000259" key="15">
    <source>
        <dbReference type="PROSITE" id="PS50134"/>
    </source>
</evidence>
<keyword evidence="11" id="KW-0012">Acyltransferase</keyword>
<dbReference type="EC" id="2.3.1.48" evidence="2"/>
<keyword evidence="9" id="KW-0804">Transcription</keyword>
<evidence type="ECO:0000256" key="6">
    <source>
        <dbReference type="ARBA" id="ARBA00022833"/>
    </source>
</evidence>
<evidence type="ECO:0000256" key="5">
    <source>
        <dbReference type="ARBA" id="ARBA00022771"/>
    </source>
</evidence>
<organism evidence="18 19">
    <name type="scientific">Ananas comosus</name>
    <name type="common">Pineapple</name>
    <name type="synonym">Ananas ananas</name>
    <dbReference type="NCBI Taxonomy" id="4615"/>
    <lineage>
        <taxon>Eukaryota</taxon>
        <taxon>Viridiplantae</taxon>
        <taxon>Streptophyta</taxon>
        <taxon>Embryophyta</taxon>
        <taxon>Tracheophyta</taxon>
        <taxon>Spermatophyta</taxon>
        <taxon>Magnoliopsida</taxon>
        <taxon>Liliopsida</taxon>
        <taxon>Poales</taxon>
        <taxon>Bromeliaceae</taxon>
        <taxon>Bromelioideae</taxon>
        <taxon>Ananas</taxon>
    </lineage>
</organism>
<keyword evidence="4" id="KW-0479">Metal-binding</keyword>
<evidence type="ECO:0000256" key="11">
    <source>
        <dbReference type="ARBA" id="ARBA00023315"/>
    </source>
</evidence>
<feature type="domain" description="CBP/p300-type HAT" evidence="17">
    <location>
        <begin position="765"/>
        <end position="1191"/>
    </location>
</feature>
<feature type="domain" description="TAZ-type" evidence="15">
    <location>
        <begin position="1263"/>
        <end position="1344"/>
    </location>
</feature>
<keyword evidence="3" id="KW-0808">Transferase</keyword>
<evidence type="ECO:0000256" key="13">
    <source>
        <dbReference type="SAM" id="Coils"/>
    </source>
</evidence>
<dbReference type="RefSeq" id="XP_020109755.1">
    <property type="nucleotide sequence ID" value="XM_020254166.1"/>
</dbReference>
<feature type="domain" description="ZZ-type" evidence="16">
    <location>
        <begin position="1074"/>
        <end position="1137"/>
    </location>
</feature>
<protein>
    <recommendedName>
        <fullName evidence="2">histone acetyltransferase</fullName>
        <ecNumber evidence="2">2.3.1.48</ecNumber>
    </recommendedName>
</protein>
<dbReference type="InterPro" id="IPR031162">
    <property type="entry name" value="CBP_P300_HAT"/>
</dbReference>
<reference evidence="19" key="2">
    <citation type="submission" date="2025-08" db="UniProtKB">
        <authorList>
            <consortium name="RefSeq"/>
        </authorList>
    </citation>
    <scope>IDENTIFICATION</scope>
    <source>
        <tissue evidence="19">Leaf</tissue>
    </source>
</reference>
<dbReference type="Gene3D" id="1.20.1020.10">
    <property type="entry name" value="TAZ domain"/>
    <property type="match status" value="2"/>
</dbReference>
<dbReference type="GO" id="GO:0008270">
    <property type="term" value="F:zinc ion binding"/>
    <property type="evidence" value="ECO:0007669"/>
    <property type="project" value="UniProtKB-KW"/>
</dbReference>
<dbReference type="PROSITE" id="PS50134">
    <property type="entry name" value="ZF_TAZ"/>
    <property type="match status" value="2"/>
</dbReference>
<keyword evidence="10" id="KW-0539">Nucleus</keyword>
<keyword evidence="7" id="KW-0156">Chromatin regulator</keyword>
<evidence type="ECO:0000313" key="18">
    <source>
        <dbReference type="Proteomes" id="UP000515123"/>
    </source>
</evidence>
<sequence>METIIRERTLDAACHYSSLMGSPQLSSELAPPFQSSSRITPNLAPQSIHGSSISNFSTALGYRPNGQHRVVASFSSCSNGRVVDSIGSILGTNFAHQASYSSYLCSTPCNTSLKRAVQNNGASSNILCVRDNGSRSLNDQTRMTLEQYNIYDNTHLSLGSEACVPWMHNSSLSALGSSRKSNFMDKFNCESPVLLDCAGMASVLGLGASKRSRNIHEFPESVLEAHDLLQGQSFQDTQFSNNHHHVLQKEDNFGQPKVLTEKNAVGPSQQNSKLIDFAQVNSNVAKTHEKSPTSSSKLGLEKLINFLFLYEHVLSCSLRERECDVHLCPNFKEKLNHILNCNVKGCEKSCYGPRVLIDHYRKCRSIECQLCGPVWRKLAEVSDQLRPAKRCRTESCSAFLSSQNETFKEQRPALNSNGSSSQGSSRTFQGTVMSTNVSSEIQDVSMNQKFLDSSTSKADDWNANLVRLEETKVQREQEKTKMKNEVDDVAAEIQENAEIQNKDSDFAVRMQEDPHIKDEDGNIVLKLQEKTKNQNEIGVRVVVEMQENSRIQNEGSDFVPDTECKPDSLQVVTPVVIESNLVNPRIEVVSLIDTFTAEKIREHLKSLKQCSGQGHAKSGQSQRYDRLRTCTLCGMEQLVFETPPRFCALCSKQINPRGPYYENTAKGDYPLSFCSKCFKVPGEVIKTINGDVPKVNLDERWCYAETDTKDEPWLTCVKCNSWEHQICALFNGEINQGLKVEHTCLHCILEELESGGREPLQPRLVFEAQNLPTTMLSDHIEQRLFHRLNQDRKNRSDALGKNIEEVPGAEGLTVRVVSSVERKLDVRPLFHDIFKEKYPKEFPYKSKAILLFQKIDGVDVCLFAMYVQEYGSKCPFPNQRHVYLSYIDSVKYFTPGIKAASGEALRTFVYHEILIGYLDYCKKRGFVSCSIWVCPSVKRDDYILYCHPTIQKMPRAEKLRDWYHKLISKGTIDDVIVEHTNLHDRFFLSTGEHNTATAANLPYCEGDYWPVEAEVLLKDDSGSTSQKKGAKAANDRMLRAYKRGSVERDPKDMSLMNKLGDKIRPKKEEFIMIYLQYTCKHCRLPIMSAEKWKCTTCKMFMLCNQCYTMEQQREHNDKHPSILKEKHSFRLIQQNALPDTDDGDETLRSEFFDTRTVFLNLCQNRQYQFGTLRRAKHSTMMLLYHLSNSLVGNAGNLGEQSVQEGAAHIDHGVVDNATKADNPMLPNKGNQHKQTIEEGTTHHDNDIACNATMPDNSVLANKENPRKQTMEDALDALVHASRCKAPHCMLLLCNKVKRLFHHGSRCSVHFNGGCDLCGKMWSLILRHAFFCVESDCCVPRCQDVKDRLRNQTTQSGAVRFSRFRDSDSFAVF</sequence>
<dbReference type="PROSITE" id="PS50135">
    <property type="entry name" value="ZF_ZZ_2"/>
    <property type="match status" value="1"/>
</dbReference>
<evidence type="ECO:0000256" key="4">
    <source>
        <dbReference type="ARBA" id="ARBA00022723"/>
    </source>
</evidence>
<dbReference type="PANTHER" id="PTHR13808:SF39">
    <property type="entry name" value="HISTONE ACETYLTRANSFERASE HAC-LIKE 3-RELATED"/>
    <property type="match status" value="1"/>
</dbReference>
<dbReference type="InterPro" id="IPR035898">
    <property type="entry name" value="TAZ_dom_sf"/>
</dbReference>
<dbReference type="GO" id="GO:0003713">
    <property type="term" value="F:transcription coactivator activity"/>
    <property type="evidence" value="ECO:0007669"/>
    <property type="project" value="TreeGrafter"/>
</dbReference>
<evidence type="ECO:0000259" key="17">
    <source>
        <dbReference type="PROSITE" id="PS51727"/>
    </source>
</evidence>
<evidence type="ECO:0000256" key="8">
    <source>
        <dbReference type="ARBA" id="ARBA00023015"/>
    </source>
</evidence>
<keyword evidence="6" id="KW-0862">Zinc</keyword>